<name>A0AB38YD77_9GAMM</name>
<evidence type="ECO:0000256" key="2">
    <source>
        <dbReference type="ARBA" id="ARBA00010790"/>
    </source>
</evidence>
<accession>A0AB38YD77</accession>
<dbReference type="RefSeq" id="WP_304994621.1">
    <property type="nucleotide sequence ID" value="NZ_CP101717.1"/>
</dbReference>
<dbReference type="GO" id="GO:0016614">
    <property type="term" value="F:oxidoreductase activity, acting on CH-OH group of donors"/>
    <property type="evidence" value="ECO:0007669"/>
    <property type="project" value="InterPro"/>
</dbReference>
<protein>
    <submittedName>
        <fullName evidence="8">GMC family oxidoreductase N-terminal domain-containing protein</fullName>
    </submittedName>
</protein>
<dbReference type="SUPFAM" id="SSF51905">
    <property type="entry name" value="FAD/NAD(P)-binding domain"/>
    <property type="match status" value="1"/>
</dbReference>
<sequence>MNDPLNHSTSSKHTVDFLVLGGGSSGCSLVARLAADTAWNIGLVEAGGKDSSPAMKVPFGGLFTVPTPHLNWRYETVPQPELRGRRGYQPRGKVLGGSSAINAMIYSRGQIDDYAEWAAAAGSDWAWDSVLPVFKQLEDNSRGANEWHGSGGMLGVSDLRDPQEVSQHFVRQAVASGYPANDDFNGPTQMGVGLYQVTQRNGERCHAATFLHDIPESRLNLLTRTYVDRLLWDGQRVVGARLVRRGKAFDVMARHGVAVCLGALATPALLQRSGFGPGAWLQQAGVVVERDLPNVGRGLRDHLDASLVWRVKRGETLGVAPSVAARVTAGVWPYLRRRRGVLTTNFAEAGGFFSINGEERPDAQWHLVAGPLLNHARRWRWGKGISCHVCLLRPESRGEVRLANKDPKAMPLIDPGFLTAPSDLSGMIKAVQHTLPLFSAENWPDYGISPMNLPRSDKSEDIEDWLRDNADTIYHPVSSCAMGMSADSPVDPQLRLRDVPGVWVADASVFPTIPSGNTNAIAMMVGWRAGGWIAQAV</sequence>
<dbReference type="PROSITE" id="PS00623">
    <property type="entry name" value="GMC_OXRED_1"/>
    <property type="match status" value="1"/>
</dbReference>
<dbReference type="Pfam" id="PF05199">
    <property type="entry name" value="GMC_oxred_C"/>
    <property type="match status" value="1"/>
</dbReference>
<dbReference type="PANTHER" id="PTHR11552">
    <property type="entry name" value="GLUCOSE-METHANOL-CHOLINE GMC OXIDOREDUCTASE"/>
    <property type="match status" value="1"/>
</dbReference>
<proteinExistence type="inferred from homology"/>
<feature type="domain" description="Glucose-methanol-choline oxidoreductase N-terminal" evidence="7">
    <location>
        <begin position="92"/>
        <end position="115"/>
    </location>
</feature>
<organism evidence="8">
    <name type="scientific">Salinispirillum sp. LH 10-3-1</name>
    <dbReference type="NCBI Taxonomy" id="2952525"/>
    <lineage>
        <taxon>Bacteria</taxon>
        <taxon>Pseudomonadati</taxon>
        <taxon>Pseudomonadota</taxon>
        <taxon>Gammaproteobacteria</taxon>
        <taxon>Oceanospirillales</taxon>
        <taxon>Saccharospirillaceae</taxon>
        <taxon>Salinispirillum</taxon>
    </lineage>
</organism>
<dbReference type="GO" id="GO:0050660">
    <property type="term" value="F:flavin adenine dinucleotide binding"/>
    <property type="evidence" value="ECO:0007669"/>
    <property type="project" value="InterPro"/>
</dbReference>
<evidence type="ECO:0000256" key="4">
    <source>
        <dbReference type="ARBA" id="ARBA00022827"/>
    </source>
</evidence>
<dbReference type="Gene3D" id="3.30.560.10">
    <property type="entry name" value="Glucose Oxidase, domain 3"/>
    <property type="match status" value="1"/>
</dbReference>
<dbReference type="InterPro" id="IPR007867">
    <property type="entry name" value="GMC_OxRtase_C"/>
</dbReference>
<evidence type="ECO:0000259" key="7">
    <source>
        <dbReference type="PROSITE" id="PS00623"/>
    </source>
</evidence>
<dbReference type="PIRSF" id="PIRSF000137">
    <property type="entry name" value="Alcohol_oxidase"/>
    <property type="match status" value="1"/>
</dbReference>
<comment type="similarity">
    <text evidence="2 6">Belongs to the GMC oxidoreductase family.</text>
</comment>
<feature type="binding site" evidence="5">
    <location>
        <position position="227"/>
    </location>
    <ligand>
        <name>FAD</name>
        <dbReference type="ChEBI" id="CHEBI:57692"/>
    </ligand>
</feature>
<keyword evidence="4 5" id="KW-0274">FAD</keyword>
<keyword evidence="3 6" id="KW-0285">Flavoprotein</keyword>
<gene>
    <name evidence="8" type="ORF">NFC81_11475</name>
</gene>
<dbReference type="Pfam" id="PF00732">
    <property type="entry name" value="GMC_oxred_N"/>
    <property type="match status" value="1"/>
</dbReference>
<comment type="cofactor">
    <cofactor evidence="1 5">
        <name>FAD</name>
        <dbReference type="ChEBI" id="CHEBI:57692"/>
    </cofactor>
</comment>
<dbReference type="InterPro" id="IPR000172">
    <property type="entry name" value="GMC_OxRdtase_N"/>
</dbReference>
<evidence type="ECO:0000313" key="8">
    <source>
        <dbReference type="EMBL" id="WLD57335.1"/>
    </source>
</evidence>
<dbReference type="InterPro" id="IPR012132">
    <property type="entry name" value="GMC_OxRdtase"/>
</dbReference>
<evidence type="ECO:0000256" key="1">
    <source>
        <dbReference type="ARBA" id="ARBA00001974"/>
    </source>
</evidence>
<dbReference type="Gene3D" id="3.50.50.60">
    <property type="entry name" value="FAD/NAD(P)-binding domain"/>
    <property type="match status" value="1"/>
</dbReference>
<dbReference type="InterPro" id="IPR036188">
    <property type="entry name" value="FAD/NAD-bd_sf"/>
</dbReference>
<dbReference type="AlphaFoldDB" id="A0AB38YD77"/>
<evidence type="ECO:0000256" key="6">
    <source>
        <dbReference type="RuleBase" id="RU003968"/>
    </source>
</evidence>
<dbReference type="EMBL" id="CP101717">
    <property type="protein sequence ID" value="WLD57335.1"/>
    <property type="molecule type" value="Genomic_DNA"/>
</dbReference>
<dbReference type="PANTHER" id="PTHR11552:SF147">
    <property type="entry name" value="CHOLINE DEHYDROGENASE, MITOCHONDRIAL"/>
    <property type="match status" value="1"/>
</dbReference>
<feature type="binding site" evidence="5">
    <location>
        <position position="94"/>
    </location>
    <ligand>
        <name>FAD</name>
        <dbReference type="ChEBI" id="CHEBI:57692"/>
    </ligand>
</feature>
<reference evidence="8" key="1">
    <citation type="submission" date="2022-07" db="EMBL/GenBank/DDBJ databases">
        <title>Complete genome sequence of Salinispirillum sp. LH10-3-1 capable of multiple carbohydrate inversion isolated from a soda lake.</title>
        <authorList>
            <person name="Liu J."/>
            <person name="Zhai Y."/>
            <person name="Zhang H."/>
            <person name="Yang H."/>
            <person name="Qu J."/>
            <person name="Li J."/>
        </authorList>
    </citation>
    <scope>NUCLEOTIDE SEQUENCE</scope>
    <source>
        <strain evidence="8">LH 10-3-1</strain>
    </source>
</reference>
<evidence type="ECO:0000256" key="5">
    <source>
        <dbReference type="PIRSR" id="PIRSR000137-2"/>
    </source>
</evidence>
<evidence type="ECO:0000256" key="3">
    <source>
        <dbReference type="ARBA" id="ARBA00022630"/>
    </source>
</evidence>
<dbReference type="SUPFAM" id="SSF54373">
    <property type="entry name" value="FAD-linked reductases, C-terminal domain"/>
    <property type="match status" value="1"/>
</dbReference>